<feature type="transmembrane region" description="Helical" evidence="1">
    <location>
        <begin position="38"/>
        <end position="54"/>
    </location>
</feature>
<feature type="transmembrane region" description="Helical" evidence="1">
    <location>
        <begin position="6"/>
        <end position="26"/>
    </location>
</feature>
<dbReference type="PANTHER" id="PTHR31303:SF1">
    <property type="entry name" value="CTP-DEPENDENT DIACYLGLYCEROL KINASE 1"/>
    <property type="match status" value="1"/>
</dbReference>
<name>U5QH48_GLOK1</name>
<dbReference type="InterPro" id="IPR037997">
    <property type="entry name" value="Dgk1-like"/>
</dbReference>
<dbReference type="AlphaFoldDB" id="U5QH48"/>
<feature type="transmembrane region" description="Helical" evidence="1">
    <location>
        <begin position="116"/>
        <end position="138"/>
    </location>
</feature>
<keyword evidence="1" id="KW-0812">Transmembrane</keyword>
<feature type="transmembrane region" description="Helical" evidence="1">
    <location>
        <begin position="91"/>
        <end position="110"/>
    </location>
</feature>
<dbReference type="OrthoDB" id="8149352at2"/>
<organism evidence="2 3">
    <name type="scientific">Gloeobacter kilaueensis (strain ATCC BAA-2537 / CCAP 1431/1 / ULC 316 / JS1)</name>
    <dbReference type="NCBI Taxonomy" id="1183438"/>
    <lineage>
        <taxon>Bacteria</taxon>
        <taxon>Bacillati</taxon>
        <taxon>Cyanobacteriota</taxon>
        <taxon>Cyanophyceae</taxon>
        <taxon>Gloeobacterales</taxon>
        <taxon>Gloeobacteraceae</taxon>
        <taxon>Gloeobacter</taxon>
    </lineage>
</organism>
<feature type="transmembrane region" description="Helical" evidence="1">
    <location>
        <begin position="60"/>
        <end position="79"/>
    </location>
</feature>
<feature type="transmembrane region" description="Helical" evidence="1">
    <location>
        <begin position="159"/>
        <end position="192"/>
    </location>
</feature>
<dbReference type="eggNOG" id="COG0170">
    <property type="taxonomic scope" value="Bacteria"/>
</dbReference>
<dbReference type="RefSeq" id="WP_023172017.1">
    <property type="nucleotide sequence ID" value="NC_022600.1"/>
</dbReference>
<dbReference type="STRING" id="1183438.GKIL_0724"/>
<accession>U5QH48</accession>
<dbReference type="EMBL" id="CP003587">
    <property type="protein sequence ID" value="AGY56970.1"/>
    <property type="molecule type" value="Genomic_DNA"/>
</dbReference>
<evidence type="ECO:0000256" key="1">
    <source>
        <dbReference type="SAM" id="Phobius"/>
    </source>
</evidence>
<dbReference type="Proteomes" id="UP000017396">
    <property type="component" value="Chromosome"/>
</dbReference>
<sequence length="226" mass="24390">MIAWWWQSVWIGLYVGGVLAIAQWLANHRTANEYTRKFVHIATGNIILLAWMLQVTRPVALGFGLLFCAVTLLSYRYRFLGSLSGVNRRSFGTFFYALSISLLVACFWYPDRKIVAVLGILVMTWGDALAALVGQSLGRRTYKVLGVRKTLEGSLTMAAVSFVVALLLVGITCGWGGSTIFGAGTIAVVAAALEVISVGGVDNLTVPVGSAILANILLYECLLPGR</sequence>
<protein>
    <submittedName>
        <fullName evidence="2">Phosphatidate cytidylyltransferase</fullName>
    </submittedName>
</protein>
<gene>
    <name evidence="2" type="ORF">GKIL_0724</name>
</gene>
<evidence type="ECO:0000313" key="2">
    <source>
        <dbReference type="EMBL" id="AGY56970.1"/>
    </source>
</evidence>
<dbReference type="KEGG" id="glj:GKIL_0724"/>
<proteinExistence type="predicted"/>
<dbReference type="GO" id="GO:0016779">
    <property type="term" value="F:nucleotidyltransferase activity"/>
    <property type="evidence" value="ECO:0007669"/>
    <property type="project" value="UniProtKB-KW"/>
</dbReference>
<dbReference type="HOGENOM" id="CLU_058561_7_0_3"/>
<keyword evidence="3" id="KW-1185">Reference proteome</keyword>
<evidence type="ECO:0000313" key="3">
    <source>
        <dbReference type="Proteomes" id="UP000017396"/>
    </source>
</evidence>
<dbReference type="GO" id="GO:0004143">
    <property type="term" value="F:ATP-dependent diacylglycerol kinase activity"/>
    <property type="evidence" value="ECO:0007669"/>
    <property type="project" value="InterPro"/>
</dbReference>
<keyword evidence="1" id="KW-0472">Membrane</keyword>
<keyword evidence="2" id="KW-0548">Nucleotidyltransferase</keyword>
<reference evidence="2 3" key="1">
    <citation type="journal article" date="2013" name="PLoS ONE">
        <title>Cultivation and Complete Genome Sequencing of Gloeobacter kilaueensis sp. nov., from a Lava Cave in Kilauea Caldera, Hawai'i.</title>
        <authorList>
            <person name="Saw J.H."/>
            <person name="Schatz M."/>
            <person name="Brown M.V."/>
            <person name="Kunkel D.D."/>
            <person name="Foster J.S."/>
            <person name="Shick H."/>
            <person name="Christensen S."/>
            <person name="Hou S."/>
            <person name="Wan X."/>
            <person name="Donachie S.P."/>
        </authorList>
    </citation>
    <scope>NUCLEOTIDE SEQUENCE [LARGE SCALE GENOMIC DNA]</scope>
    <source>
        <strain evidence="3">JS</strain>
    </source>
</reference>
<dbReference type="PANTHER" id="PTHR31303">
    <property type="entry name" value="CTP-DEPENDENT DIACYLGLYCEROL KINASE 1"/>
    <property type="match status" value="1"/>
</dbReference>
<keyword evidence="2" id="KW-0808">Transferase</keyword>
<keyword evidence="1" id="KW-1133">Transmembrane helix</keyword>